<reference evidence="6" key="1">
    <citation type="submission" date="2023-03" db="EMBL/GenBank/DDBJ databases">
        <title>Emydomyces testavorans Genome Sequence.</title>
        <authorList>
            <person name="Hoyer L."/>
        </authorList>
    </citation>
    <scope>NUCLEOTIDE SEQUENCE</scope>
    <source>
        <strain evidence="6">16-2883</strain>
    </source>
</reference>
<keyword evidence="7" id="KW-1185">Reference proteome</keyword>
<keyword evidence="1" id="KW-0808">Transferase</keyword>
<name>A0AAF0IMI5_9EURO</name>
<feature type="domain" description="Protein kinase" evidence="5">
    <location>
        <begin position="1"/>
        <end position="181"/>
    </location>
</feature>
<dbReference type="GO" id="GO:0004674">
    <property type="term" value="F:protein serine/threonine kinase activity"/>
    <property type="evidence" value="ECO:0007669"/>
    <property type="project" value="TreeGrafter"/>
</dbReference>
<sequence>MSAARQLLKVLGCLHNGGIVHRDLNNGSVMWDISPLDHYTTDTKYQHLGRPQKIALPPGTWRRGELVKPMDVPERFLSKDKKIYLGDFGLAIKAGTTRVRQKVQSPAAYCAPERFHNVDPSFASDVWSYMCLFTELYLGFRLFFGTGNASVLSDMVSVFGPLPEQWKGSYSGGGGGRGDDS</sequence>
<dbReference type="InterPro" id="IPR000719">
    <property type="entry name" value="Prot_kinase_dom"/>
</dbReference>
<dbReference type="Gene3D" id="1.10.510.10">
    <property type="entry name" value="Transferase(Phosphotransferase) domain 1"/>
    <property type="match status" value="1"/>
</dbReference>
<accession>A0AAF0IMI5</accession>
<evidence type="ECO:0000256" key="4">
    <source>
        <dbReference type="ARBA" id="ARBA00022840"/>
    </source>
</evidence>
<keyword evidence="4" id="KW-0067">ATP-binding</keyword>
<dbReference type="PROSITE" id="PS50011">
    <property type="entry name" value="PROTEIN_KINASE_DOM"/>
    <property type="match status" value="1"/>
</dbReference>
<proteinExistence type="predicted"/>
<gene>
    <name evidence="6" type="ORF">PRK78_007260</name>
</gene>
<evidence type="ECO:0000313" key="7">
    <source>
        <dbReference type="Proteomes" id="UP001219355"/>
    </source>
</evidence>
<dbReference type="Proteomes" id="UP001219355">
    <property type="component" value="Chromosome 5"/>
</dbReference>
<dbReference type="PANTHER" id="PTHR43671">
    <property type="entry name" value="SERINE/THREONINE-PROTEIN KINASE NEK"/>
    <property type="match status" value="1"/>
</dbReference>
<evidence type="ECO:0000259" key="5">
    <source>
        <dbReference type="PROSITE" id="PS50011"/>
    </source>
</evidence>
<dbReference type="InterPro" id="IPR011009">
    <property type="entry name" value="Kinase-like_dom_sf"/>
</dbReference>
<organism evidence="6 7">
    <name type="scientific">Emydomyces testavorans</name>
    <dbReference type="NCBI Taxonomy" id="2070801"/>
    <lineage>
        <taxon>Eukaryota</taxon>
        <taxon>Fungi</taxon>
        <taxon>Dikarya</taxon>
        <taxon>Ascomycota</taxon>
        <taxon>Pezizomycotina</taxon>
        <taxon>Eurotiomycetes</taxon>
        <taxon>Eurotiomycetidae</taxon>
        <taxon>Onygenales</taxon>
        <taxon>Nannizziopsiaceae</taxon>
        <taxon>Emydomyces</taxon>
    </lineage>
</organism>
<keyword evidence="3" id="KW-0418">Kinase</keyword>
<keyword evidence="2" id="KW-0547">Nucleotide-binding</keyword>
<evidence type="ECO:0000256" key="1">
    <source>
        <dbReference type="ARBA" id="ARBA00022679"/>
    </source>
</evidence>
<dbReference type="PANTHER" id="PTHR43671:SF81">
    <property type="entry name" value="PROTEIN KINASE, PUTATIVE-RELATED"/>
    <property type="match status" value="1"/>
</dbReference>
<evidence type="ECO:0000313" key="6">
    <source>
        <dbReference type="EMBL" id="WEW61766.1"/>
    </source>
</evidence>
<dbReference type="GO" id="GO:0005524">
    <property type="term" value="F:ATP binding"/>
    <property type="evidence" value="ECO:0007669"/>
    <property type="project" value="UniProtKB-KW"/>
</dbReference>
<dbReference type="Pfam" id="PF00069">
    <property type="entry name" value="Pkinase"/>
    <property type="match status" value="1"/>
</dbReference>
<dbReference type="AlphaFoldDB" id="A0AAF0IMI5"/>
<protein>
    <recommendedName>
        <fullName evidence="5">Protein kinase domain-containing protein</fullName>
    </recommendedName>
</protein>
<dbReference type="EMBL" id="CP120631">
    <property type="protein sequence ID" value="WEW61766.1"/>
    <property type="molecule type" value="Genomic_DNA"/>
</dbReference>
<dbReference type="SUPFAM" id="SSF56112">
    <property type="entry name" value="Protein kinase-like (PK-like)"/>
    <property type="match status" value="1"/>
</dbReference>
<evidence type="ECO:0000256" key="3">
    <source>
        <dbReference type="ARBA" id="ARBA00022777"/>
    </source>
</evidence>
<dbReference type="InterPro" id="IPR050660">
    <property type="entry name" value="NEK_Ser/Thr_kinase"/>
</dbReference>
<evidence type="ECO:0000256" key="2">
    <source>
        <dbReference type="ARBA" id="ARBA00022741"/>
    </source>
</evidence>